<evidence type="ECO:0000259" key="1">
    <source>
        <dbReference type="PROSITE" id="PS50943"/>
    </source>
</evidence>
<dbReference type="PROSITE" id="PS50943">
    <property type="entry name" value="HTH_CROC1"/>
    <property type="match status" value="1"/>
</dbReference>
<dbReference type="EMBL" id="LQRI01000149">
    <property type="protein sequence ID" value="KXT82010.1"/>
    <property type="molecule type" value="Genomic_DNA"/>
</dbReference>
<dbReference type="CDD" id="cd00093">
    <property type="entry name" value="HTH_XRE"/>
    <property type="match status" value="1"/>
</dbReference>
<feature type="domain" description="HTH cro/C1-type" evidence="1">
    <location>
        <begin position="8"/>
        <end position="60"/>
    </location>
</feature>
<name>A0A139P195_STROR</name>
<dbReference type="Gene3D" id="1.10.260.40">
    <property type="entry name" value="lambda repressor-like DNA-binding domains"/>
    <property type="match status" value="1"/>
</dbReference>
<dbReference type="GO" id="GO:0003677">
    <property type="term" value="F:DNA binding"/>
    <property type="evidence" value="ECO:0007669"/>
    <property type="project" value="InterPro"/>
</dbReference>
<dbReference type="InterPro" id="IPR010982">
    <property type="entry name" value="Lambda_DNA-bd_dom_sf"/>
</dbReference>
<dbReference type="RefSeq" id="WP_061418925.1">
    <property type="nucleotide sequence ID" value="NZ_KQ969337.1"/>
</dbReference>
<evidence type="ECO:0000313" key="3">
    <source>
        <dbReference type="Proteomes" id="UP000070497"/>
    </source>
</evidence>
<reference evidence="2 3" key="1">
    <citation type="submission" date="2016-01" db="EMBL/GenBank/DDBJ databases">
        <title>Highly variable Streptococcus oralis are common among viridans streptococci isolated from primates.</title>
        <authorList>
            <person name="Denapaite D."/>
            <person name="Rieger M."/>
            <person name="Koendgen S."/>
            <person name="Brueckner R."/>
            <person name="Ochigava I."/>
            <person name="Kappeler P."/>
            <person name="Maetz-Rensing K."/>
            <person name="Leendertz F."/>
            <person name="Hakenbeck R."/>
        </authorList>
    </citation>
    <scope>NUCLEOTIDE SEQUENCE [LARGE SCALE GENOMIC DNA]</scope>
    <source>
        <strain evidence="2 3">DD14</strain>
    </source>
</reference>
<dbReference type="Proteomes" id="UP000070497">
    <property type="component" value="Unassembled WGS sequence"/>
</dbReference>
<dbReference type="AlphaFoldDB" id="A0A139P195"/>
<comment type="caution">
    <text evidence="2">The sequence shown here is derived from an EMBL/GenBank/DDBJ whole genome shotgun (WGS) entry which is preliminary data.</text>
</comment>
<dbReference type="InterPro" id="IPR001387">
    <property type="entry name" value="Cro/C1-type_HTH"/>
</dbReference>
<protein>
    <submittedName>
        <fullName evidence="2">Phage transcriptional regulator, Cro/CI family</fullName>
    </submittedName>
</protein>
<gene>
    <name evidence="2" type="ORF">SORDD14_00963</name>
</gene>
<organism evidence="2 3">
    <name type="scientific">Streptococcus oralis</name>
    <dbReference type="NCBI Taxonomy" id="1303"/>
    <lineage>
        <taxon>Bacteria</taxon>
        <taxon>Bacillati</taxon>
        <taxon>Bacillota</taxon>
        <taxon>Bacilli</taxon>
        <taxon>Lactobacillales</taxon>
        <taxon>Streptococcaceae</taxon>
        <taxon>Streptococcus</taxon>
    </lineage>
</organism>
<dbReference type="PATRIC" id="fig|1303.77.peg.1095"/>
<dbReference type="SUPFAM" id="SSF47413">
    <property type="entry name" value="lambda repressor-like DNA-binding domains"/>
    <property type="match status" value="1"/>
</dbReference>
<dbReference type="Pfam" id="PF01381">
    <property type="entry name" value="HTH_3"/>
    <property type="match status" value="1"/>
</dbReference>
<sequence length="123" mass="13886">MFQTFDRIKELAKKQGLSINLLEEKLDYSRNTIYNLKNSKPSTERISEIADYFNVSTDYLLGRTDNPAISSDLVTTADGRVVDLSNLRERIVLFDGKPLSDEDVDKIAQIIKLSLGVSDIESK</sequence>
<accession>A0A139P195</accession>
<dbReference type="SMART" id="SM00530">
    <property type="entry name" value="HTH_XRE"/>
    <property type="match status" value="1"/>
</dbReference>
<evidence type="ECO:0000313" key="2">
    <source>
        <dbReference type="EMBL" id="KXT82010.1"/>
    </source>
</evidence>
<proteinExistence type="predicted"/>